<evidence type="ECO:0000256" key="2">
    <source>
        <dbReference type="ARBA" id="ARBA00022801"/>
    </source>
</evidence>
<evidence type="ECO:0000256" key="1">
    <source>
        <dbReference type="ARBA" id="ARBA00005964"/>
    </source>
</evidence>
<reference evidence="5 6" key="1">
    <citation type="submission" date="2014-12" db="EMBL/GenBank/DDBJ databases">
        <title>Genome sequencing of Photobacterium gaetbulicola AD005a.</title>
        <authorList>
            <person name="Adrian T.G.S."/>
            <person name="Chan K.G."/>
        </authorList>
    </citation>
    <scope>NUCLEOTIDE SEQUENCE [LARGE SCALE GENOMIC DNA]</scope>
    <source>
        <strain evidence="5 6">AD005a</strain>
    </source>
</reference>
<gene>
    <name evidence="5" type="ORF">RJ45_13425</name>
</gene>
<dbReference type="InterPro" id="IPR019826">
    <property type="entry name" value="Carboxylesterase_B_AS"/>
</dbReference>
<organism evidence="5 6">
    <name type="scientific">Photobacterium gaetbulicola</name>
    <dbReference type="NCBI Taxonomy" id="1295392"/>
    <lineage>
        <taxon>Bacteria</taxon>
        <taxon>Pseudomonadati</taxon>
        <taxon>Pseudomonadota</taxon>
        <taxon>Gammaproteobacteria</taxon>
        <taxon>Vibrionales</taxon>
        <taxon>Vibrionaceae</taxon>
        <taxon>Photobacterium</taxon>
    </lineage>
</organism>
<dbReference type="Proteomes" id="UP000031278">
    <property type="component" value="Unassembled WGS sequence"/>
</dbReference>
<feature type="domain" description="Carboxylesterase type B" evidence="4">
    <location>
        <begin position="57"/>
        <end position="620"/>
    </location>
</feature>
<dbReference type="InterPro" id="IPR002018">
    <property type="entry name" value="CarbesteraseB"/>
</dbReference>
<evidence type="ECO:0000259" key="4">
    <source>
        <dbReference type="Pfam" id="PF00135"/>
    </source>
</evidence>
<dbReference type="ESTHER" id="9gamm-a0a0b9gxb7">
    <property type="family name" value="Carb_B_Bacteria"/>
</dbReference>
<evidence type="ECO:0000313" key="5">
    <source>
        <dbReference type="EMBL" id="KHT63376.1"/>
    </source>
</evidence>
<proteinExistence type="inferred from homology"/>
<dbReference type="RefSeq" id="WP_039462677.1">
    <property type="nucleotide sequence ID" value="NZ_JWLZ01000159.1"/>
</dbReference>
<evidence type="ECO:0000256" key="3">
    <source>
        <dbReference type="RuleBase" id="RU361235"/>
    </source>
</evidence>
<dbReference type="InterPro" id="IPR050309">
    <property type="entry name" value="Type-B_Carboxylest/Lipase"/>
</dbReference>
<dbReference type="EC" id="3.1.1.-" evidence="3"/>
<keyword evidence="2 3" id="KW-0378">Hydrolase</keyword>
<evidence type="ECO:0000313" key="6">
    <source>
        <dbReference type="Proteomes" id="UP000031278"/>
    </source>
</evidence>
<dbReference type="PROSITE" id="PS00122">
    <property type="entry name" value="CARBOXYLESTERASE_B_1"/>
    <property type="match status" value="1"/>
</dbReference>
<dbReference type="PANTHER" id="PTHR11559">
    <property type="entry name" value="CARBOXYLESTERASE"/>
    <property type="match status" value="1"/>
</dbReference>
<dbReference type="SUPFAM" id="SSF53474">
    <property type="entry name" value="alpha/beta-Hydrolases"/>
    <property type="match status" value="1"/>
</dbReference>
<comment type="similarity">
    <text evidence="1 3">Belongs to the type-B carboxylesterase/lipase family.</text>
</comment>
<dbReference type="PROSITE" id="PS51257">
    <property type="entry name" value="PROKAR_LIPOPROTEIN"/>
    <property type="match status" value="1"/>
</dbReference>
<dbReference type="InterPro" id="IPR029058">
    <property type="entry name" value="AB_hydrolase_fold"/>
</dbReference>
<dbReference type="Pfam" id="PF00135">
    <property type="entry name" value="COesterase"/>
    <property type="match status" value="1"/>
</dbReference>
<accession>A0A0B9GXB7</accession>
<dbReference type="GO" id="GO:0016787">
    <property type="term" value="F:hydrolase activity"/>
    <property type="evidence" value="ECO:0007669"/>
    <property type="project" value="UniProtKB-KW"/>
</dbReference>
<dbReference type="AlphaFoldDB" id="A0A0B9GXB7"/>
<protein>
    <recommendedName>
        <fullName evidence="3">Carboxylic ester hydrolase</fullName>
        <ecNumber evidence="3">3.1.1.-</ecNumber>
    </recommendedName>
</protein>
<comment type="caution">
    <text evidence="5">The sequence shown here is derived from an EMBL/GenBank/DDBJ whole genome shotgun (WGS) entry which is preliminary data.</text>
</comment>
<sequence>MKNYSRSIIATGIALALVACNNDSSTSGKDNLAPSNVTVQVGDAQVKGLLEKIKITNLDNQAETVDVEVYKGIRYATANRFQHSKLVEPTEQVDATAFGDICPQLGNEAISQSEDCLSLNIWRPTGIPAGKELPVYVFIHGGSFESGAGSSALNQADTIVAQSISDTALGEREAPFIAVSLNYRVGLLGSKWVDAEVNPYGGNYGIGDQKRALEWVNKYIAHFGGDSSNVTVFGESAGAMSIGILQQDQDVAGPYYQRAIMQSNPYGIAYKDYGSAQRLQNQLEQHAQDQFGKSLAELSLAELKEVQAYAKQPTQLVTGLVTSFPATSGFLPFAPYIESREKSLIGGGKIDGYHIVSQPIHTEFHVPTVVGFNSDEANIFTAMLDWMFLYNITTEDPETGEQVPVVMPDVSQTDTTNISAPKEAVISLIKKYYWAVWAIDKELAAQMKAIQKELEAMPDEVVTRQNLYPIITRLFLGLQNQTANKALEFIDYAAFDDKTLTGKGEEGEKGALGNIGQIRKLANDLLFTCAAREVVDRQSTNHATTLYHYDYTSSINIWPFGHGMMGSLAALSCSNSDGTGKACHASELPFVFNKAVNIAGEKIYPNQQDRQLMSTMSRIWFTDKLFEGYPRNSADNVLMINADGQFVEQLDWDNTLNSPQDARLGSSICEGISEQGILFDYMPK</sequence>
<dbReference type="Gene3D" id="3.40.50.1820">
    <property type="entry name" value="alpha/beta hydrolase"/>
    <property type="match status" value="1"/>
</dbReference>
<dbReference type="EMBL" id="JWLZ01000159">
    <property type="protein sequence ID" value="KHT63376.1"/>
    <property type="molecule type" value="Genomic_DNA"/>
</dbReference>
<name>A0A0B9GXB7_9GAMM</name>